<feature type="region of interest" description="Disordered" evidence="4">
    <location>
        <begin position="590"/>
        <end position="636"/>
    </location>
</feature>
<feature type="region of interest" description="Disordered" evidence="4">
    <location>
        <begin position="26"/>
        <end position="54"/>
    </location>
</feature>
<evidence type="ECO:0000256" key="4">
    <source>
        <dbReference type="SAM" id="MobiDB-lite"/>
    </source>
</evidence>
<dbReference type="EMBL" id="ML014404">
    <property type="protein sequence ID" value="RKO98558.1"/>
    <property type="molecule type" value="Genomic_DNA"/>
</dbReference>
<dbReference type="Pfam" id="PF10186">
    <property type="entry name" value="ATG14"/>
    <property type="match status" value="1"/>
</dbReference>
<dbReference type="GO" id="GO:0005737">
    <property type="term" value="C:cytoplasm"/>
    <property type="evidence" value="ECO:0007669"/>
    <property type="project" value="UniProtKB-ARBA"/>
</dbReference>
<evidence type="ECO:0000256" key="2">
    <source>
        <dbReference type="ARBA" id="ARBA00013807"/>
    </source>
</evidence>
<comment type="similarity">
    <text evidence="1">Belongs to the ATG14 family.</text>
</comment>
<dbReference type="OrthoDB" id="16772at2759"/>
<dbReference type="STRING" id="1555241.A0A4P9X187"/>
<evidence type="ECO:0000313" key="5">
    <source>
        <dbReference type="EMBL" id="RKO98558.1"/>
    </source>
</evidence>
<feature type="compositionally biased region" description="Basic and acidic residues" evidence="4">
    <location>
        <begin position="420"/>
        <end position="438"/>
    </location>
</feature>
<name>A0A4P9X187_9FUNG</name>
<dbReference type="InterPro" id="IPR018791">
    <property type="entry name" value="UV_resistance/autophagy_Atg14"/>
</dbReference>
<feature type="compositionally biased region" description="Low complexity" evidence="4">
    <location>
        <begin position="600"/>
        <end position="622"/>
    </location>
</feature>
<feature type="region of interest" description="Disordered" evidence="4">
    <location>
        <begin position="933"/>
        <end position="995"/>
    </location>
</feature>
<evidence type="ECO:0000256" key="1">
    <source>
        <dbReference type="ARBA" id="ARBA00009574"/>
    </source>
</evidence>
<proteinExistence type="inferred from homology"/>
<dbReference type="Proteomes" id="UP000274922">
    <property type="component" value="Unassembled WGS sequence"/>
</dbReference>
<feature type="compositionally biased region" description="Low complexity" evidence="4">
    <location>
        <begin position="945"/>
        <end position="967"/>
    </location>
</feature>
<feature type="compositionally biased region" description="Low complexity" evidence="4">
    <location>
        <begin position="45"/>
        <end position="54"/>
    </location>
</feature>
<keyword evidence="6" id="KW-1185">Reference proteome</keyword>
<accession>A0A4P9X187</accession>
<organism evidence="5 6">
    <name type="scientific">Caulochytrium protostelioides</name>
    <dbReference type="NCBI Taxonomy" id="1555241"/>
    <lineage>
        <taxon>Eukaryota</taxon>
        <taxon>Fungi</taxon>
        <taxon>Fungi incertae sedis</taxon>
        <taxon>Chytridiomycota</taxon>
        <taxon>Chytridiomycota incertae sedis</taxon>
        <taxon>Chytridiomycetes</taxon>
        <taxon>Caulochytriales</taxon>
        <taxon>Caulochytriaceae</taxon>
        <taxon>Caulochytrium</taxon>
    </lineage>
</organism>
<protein>
    <recommendedName>
        <fullName evidence="2">Autophagy-related protein 14</fullName>
    </recommendedName>
</protein>
<dbReference type="AlphaFoldDB" id="A0A4P9X187"/>
<feature type="region of interest" description="Disordered" evidence="4">
    <location>
        <begin position="279"/>
        <end position="298"/>
    </location>
</feature>
<evidence type="ECO:0000256" key="3">
    <source>
        <dbReference type="ARBA" id="ARBA00023054"/>
    </source>
</evidence>
<feature type="region of interest" description="Disordered" evidence="4">
    <location>
        <begin position="371"/>
        <end position="448"/>
    </location>
</feature>
<dbReference type="GO" id="GO:0032991">
    <property type="term" value="C:protein-containing complex"/>
    <property type="evidence" value="ECO:0007669"/>
    <property type="project" value="UniProtKB-ARBA"/>
</dbReference>
<reference evidence="6" key="1">
    <citation type="journal article" date="2018" name="Nat. Microbiol.">
        <title>Leveraging single-cell genomics to expand the fungal tree of life.</title>
        <authorList>
            <person name="Ahrendt S.R."/>
            <person name="Quandt C.A."/>
            <person name="Ciobanu D."/>
            <person name="Clum A."/>
            <person name="Salamov A."/>
            <person name="Andreopoulos B."/>
            <person name="Cheng J.F."/>
            <person name="Woyke T."/>
            <person name="Pelin A."/>
            <person name="Henrissat B."/>
            <person name="Reynolds N.K."/>
            <person name="Benny G.L."/>
            <person name="Smith M.E."/>
            <person name="James T.Y."/>
            <person name="Grigoriev I.V."/>
        </authorList>
    </citation>
    <scope>NUCLEOTIDE SEQUENCE [LARGE SCALE GENOMIC DNA]</scope>
    <source>
        <strain evidence="6">ATCC 52028</strain>
    </source>
</reference>
<evidence type="ECO:0000313" key="6">
    <source>
        <dbReference type="Proteomes" id="UP000274922"/>
    </source>
</evidence>
<gene>
    <name evidence="5" type="ORF">CXG81DRAFT_21232</name>
</gene>
<sequence>MECPACQLPSSRIVCADCVNRQLRHGPPRAPAGAGGRPPRPSDPPSSDAPTPQSAVTAASATAAAIRDGTYPHPTGITNAQACDAQRFWLRRLDHQIAAARTALDQQNVLLADLNTQLTACEAACDAAAARAGTVTTLLPSTTALARDRNAPTTGTVEIEPLVHGPVAAWLHHEDHPDTADGMQDEEDPDALFTTRHHVVVSVNRDPYMRALIAQNAQLTVPSAGPSAFATVTPDCGQPVTLDRQYRADLVELWSRRRQYVRDLMSVFRLRKVQRRSGGAASLDGRRRNTVSGGTPVGGQRPVEYRIVNVGFGLPTPSMGSGTREKLNAGLGHIIQLVQLLADGLAVTLPFPLTFRGKASYVEALFASSSLSSGEPAFTPTKNASGHPGVASTETTAAAGTVKSNDNDANGGSTEGEGETATRDRDRDRDHDSHDGRDAPIASRALPLNLTANPSHSASHDLAVMAIAMVNYDIAYLNHMVGVTIRPARTIHTLENIATCCQTVSNIAYRLQHAAPPTAPAPDSPNDPRRLAQVLAETGRPPPMDAAAVAAGIARDPELLRRMPFRLNFRKVVDVHLDPERHAAADLDLDVDTEARPSEATAAGAATGGTPTPAVTMTPTAAQRGVPSDSQFSSGDELDVTDVMDDLAAQRDAAGMDGGSAAASPAYAMRLTQMWSTASNLVAHAAQSSAVVSHAVTAASQAAKVAQHASRARLLRDGASGLSAVAAATAAGALSSAGLNLSRSLGIGGSHDDSSGSGGGRDGLRARGRAKSLFDFGSPSIAQNGAGDAYGLDSERLFWLALAAAQDADSDDAAEAALAWRLSDAETWSRGSDEDDEDDAVDVDVDVAALRDAEATDHPVVSGAAALPSRRFAATPRSDGRRVAAAAAAPSESPSPVVDPLAMAAATAAHPIQIAHPAAGSDRGFLSRRATPLDAATAQTPDPQASARAGTGAASGSTRRGPRTAAPAPEPPSTVPTPMSGASSSRSHPDEWDLI</sequence>
<feature type="compositionally biased region" description="Polar residues" evidence="4">
    <location>
        <begin position="392"/>
        <end position="410"/>
    </location>
</feature>
<keyword evidence="3" id="KW-0175">Coiled coil</keyword>